<accession>A0ABV4TTU7</accession>
<evidence type="ECO:0000259" key="1">
    <source>
        <dbReference type="PROSITE" id="PS51704"/>
    </source>
</evidence>
<dbReference type="Pfam" id="PF03009">
    <property type="entry name" value="GDPD"/>
    <property type="match status" value="1"/>
</dbReference>
<keyword evidence="3" id="KW-1185">Reference proteome</keyword>
<dbReference type="InterPro" id="IPR017946">
    <property type="entry name" value="PLC-like_Pdiesterase_TIM-brl"/>
</dbReference>
<proteinExistence type="predicted"/>
<dbReference type="EMBL" id="JBGUAW010000002">
    <property type="protein sequence ID" value="MFA9460005.1"/>
    <property type="molecule type" value="Genomic_DNA"/>
</dbReference>
<evidence type="ECO:0000313" key="2">
    <source>
        <dbReference type="EMBL" id="MFA9460005.1"/>
    </source>
</evidence>
<feature type="domain" description="GP-PDE" evidence="1">
    <location>
        <begin position="1"/>
        <end position="220"/>
    </location>
</feature>
<dbReference type="SUPFAM" id="SSF51695">
    <property type="entry name" value="PLC-like phosphodiesterases"/>
    <property type="match status" value="1"/>
</dbReference>
<dbReference type="PROSITE" id="PS51704">
    <property type="entry name" value="GP_PDE"/>
    <property type="match status" value="1"/>
</dbReference>
<sequence length="226" mass="24591">MLVIGHRGVREPGCTENTLEAFQRAAEQGVDGIETDVRLTRDGRLVLFHDRLSAAGVPVAETDHGHLEAMQGHHVPELAEALGLWPDLLWDLEIKDAAVFPALRRVLPGLGGRRPLLTSFRHDLLHAYDGTLGGCPVGLVIGHRPLSVASLLYGWRESPRPGCFIWNGEYLDGTLLEEARTAGMDNFLYNLQTQADVELARARRCAGVILDRPGAVREAGPEGGSP</sequence>
<dbReference type="Gene3D" id="3.20.20.190">
    <property type="entry name" value="Phosphatidylinositol (PI) phosphodiesterase"/>
    <property type="match status" value="1"/>
</dbReference>
<name>A0ABV4TTU7_9GAMM</name>
<gene>
    <name evidence="2" type="ORF">ACERLL_04130</name>
</gene>
<reference evidence="2 3" key="1">
    <citation type="submission" date="2024-08" db="EMBL/GenBank/DDBJ databases">
        <title>Whole-genome sequencing of halo(alkali)philic microorganisms from hypersaline lakes.</title>
        <authorList>
            <person name="Sorokin D.Y."/>
            <person name="Merkel A.Y."/>
            <person name="Messina E."/>
            <person name="Yakimov M."/>
        </authorList>
    </citation>
    <scope>NUCLEOTIDE SEQUENCE [LARGE SCALE GENOMIC DNA]</scope>
    <source>
        <strain evidence="2 3">Cl-TMA</strain>
    </source>
</reference>
<dbReference type="PANTHER" id="PTHR46211:SF10">
    <property type="entry name" value="EXPORTED PROTEIN"/>
    <property type="match status" value="1"/>
</dbReference>
<evidence type="ECO:0000313" key="3">
    <source>
        <dbReference type="Proteomes" id="UP001575181"/>
    </source>
</evidence>
<dbReference type="RefSeq" id="WP_373654783.1">
    <property type="nucleotide sequence ID" value="NZ_JBGUAW010000002.1"/>
</dbReference>
<dbReference type="CDD" id="cd08556">
    <property type="entry name" value="GDPD"/>
    <property type="match status" value="1"/>
</dbReference>
<comment type="caution">
    <text evidence="2">The sequence shown here is derived from an EMBL/GenBank/DDBJ whole genome shotgun (WGS) entry which is preliminary data.</text>
</comment>
<protein>
    <submittedName>
        <fullName evidence="2">Glycerophosphodiester phosphodiesterase</fullName>
    </submittedName>
</protein>
<dbReference type="PANTHER" id="PTHR46211">
    <property type="entry name" value="GLYCEROPHOSPHORYL DIESTER PHOSPHODIESTERASE"/>
    <property type="match status" value="1"/>
</dbReference>
<dbReference type="InterPro" id="IPR030395">
    <property type="entry name" value="GP_PDE_dom"/>
</dbReference>
<dbReference type="Proteomes" id="UP001575181">
    <property type="component" value="Unassembled WGS sequence"/>
</dbReference>
<organism evidence="2 3">
    <name type="scientific">Thiohalorhabdus methylotrophus</name>
    <dbReference type="NCBI Taxonomy" id="3242694"/>
    <lineage>
        <taxon>Bacteria</taxon>
        <taxon>Pseudomonadati</taxon>
        <taxon>Pseudomonadota</taxon>
        <taxon>Gammaproteobacteria</taxon>
        <taxon>Thiohalorhabdales</taxon>
        <taxon>Thiohalorhabdaceae</taxon>
        <taxon>Thiohalorhabdus</taxon>
    </lineage>
</organism>